<comment type="caution">
    <text evidence="2">The sequence shown here is derived from an EMBL/GenBank/DDBJ whole genome shotgun (WGS) entry which is preliminary data.</text>
</comment>
<keyword evidence="1" id="KW-0472">Membrane</keyword>
<feature type="transmembrane region" description="Helical" evidence="1">
    <location>
        <begin position="281"/>
        <end position="306"/>
    </location>
</feature>
<dbReference type="AlphaFoldDB" id="A0A7Y9F1Y9"/>
<keyword evidence="1" id="KW-0812">Transmembrane</keyword>
<accession>A0A7Y9F1Y9</accession>
<keyword evidence="3" id="KW-1185">Reference proteome</keyword>
<dbReference type="Proteomes" id="UP000516957">
    <property type="component" value="Unassembled WGS sequence"/>
</dbReference>
<evidence type="ECO:0000313" key="2">
    <source>
        <dbReference type="EMBL" id="NYD57260.1"/>
    </source>
</evidence>
<dbReference type="EMBL" id="JACCBE010000001">
    <property type="protein sequence ID" value="NYD57260.1"/>
    <property type="molecule type" value="Genomic_DNA"/>
</dbReference>
<evidence type="ECO:0008006" key="4">
    <source>
        <dbReference type="Google" id="ProtNLM"/>
    </source>
</evidence>
<gene>
    <name evidence="2" type="ORF">BKA08_001498</name>
</gene>
<keyword evidence="1" id="KW-1133">Transmembrane helix</keyword>
<dbReference type="RefSeq" id="WP_179615049.1">
    <property type="nucleotide sequence ID" value="NZ_CP059163.1"/>
</dbReference>
<organism evidence="2 3">
    <name type="scientific">Nocardioides marinisabuli</name>
    <dbReference type="NCBI Taxonomy" id="419476"/>
    <lineage>
        <taxon>Bacteria</taxon>
        <taxon>Bacillati</taxon>
        <taxon>Actinomycetota</taxon>
        <taxon>Actinomycetes</taxon>
        <taxon>Propionibacteriales</taxon>
        <taxon>Nocardioidaceae</taxon>
        <taxon>Nocardioides</taxon>
    </lineage>
</organism>
<name>A0A7Y9F1Y9_9ACTN</name>
<reference evidence="2 3" key="1">
    <citation type="submission" date="2020-07" db="EMBL/GenBank/DDBJ databases">
        <title>Sequencing the genomes of 1000 actinobacteria strains.</title>
        <authorList>
            <person name="Klenk H.-P."/>
        </authorList>
    </citation>
    <scope>NUCLEOTIDE SEQUENCE [LARGE SCALE GENOMIC DNA]</scope>
    <source>
        <strain evidence="2 3">DSM 18965</strain>
    </source>
</reference>
<evidence type="ECO:0000313" key="3">
    <source>
        <dbReference type="Proteomes" id="UP000516957"/>
    </source>
</evidence>
<protein>
    <recommendedName>
        <fullName evidence="4">Integral membrane protein</fullName>
    </recommendedName>
</protein>
<sequence>MTLPLALRRVLSVLLLLPAVALLPVALGSWWLDAVVADTEGYVEAVGPLAERAEVRSAVASRVEPAVVRAVDVPGRAEQLRRQIGRPALSRYERRVGEQGTAALQAYVEDAAGLATTRVVESPAFEELWRASNRSAHAALMDLLEDAPGTGADAVSIDLRPVVDAALVLLRAEGLVTTRSTVESTVTGFSVAGSEDLDLGRSVYQRVDSLGLALPLTCAALLALALLVSPLRRRTAVVAGLMALFSVGVLALTLVAARSFLQSAVDPGETRMLVLNVWDALLGGLWTAVVATLVVSAVVALVPLVVRRRNPTASQLG</sequence>
<feature type="transmembrane region" description="Helical" evidence="1">
    <location>
        <begin position="210"/>
        <end position="229"/>
    </location>
</feature>
<proteinExistence type="predicted"/>
<feature type="transmembrane region" description="Helical" evidence="1">
    <location>
        <begin position="236"/>
        <end position="261"/>
    </location>
</feature>
<evidence type="ECO:0000256" key="1">
    <source>
        <dbReference type="SAM" id="Phobius"/>
    </source>
</evidence>